<keyword evidence="5" id="KW-0722">Serine protease inhibitor</keyword>
<keyword evidence="10" id="KW-1185">Reference proteome</keyword>
<evidence type="ECO:0000256" key="5">
    <source>
        <dbReference type="ARBA" id="ARBA00022900"/>
    </source>
</evidence>
<keyword evidence="6" id="KW-1015">Disulfide bond</keyword>
<dbReference type="SUPFAM" id="SSF55399">
    <property type="entry name" value="Subtilisin inhibitor"/>
    <property type="match status" value="1"/>
</dbReference>
<dbReference type="AlphaFoldDB" id="A0A2P8PYZ4"/>
<dbReference type="PROSITE" id="PS00999">
    <property type="entry name" value="SSI"/>
    <property type="match status" value="1"/>
</dbReference>
<gene>
    <name evidence="9" type="ORF">C6Y14_32675</name>
</gene>
<dbReference type="InterPro" id="IPR023549">
    <property type="entry name" value="Subtilisin_inhibitor"/>
</dbReference>
<keyword evidence="4" id="KW-0646">Protease inhibitor</keyword>
<keyword evidence="7" id="KW-0732">Signal</keyword>
<proteinExistence type="inferred from homology"/>
<dbReference type="Proteomes" id="UP000240429">
    <property type="component" value="Unassembled WGS sequence"/>
</dbReference>
<comment type="caution">
    <text evidence="9">The sequence shown here is derived from an EMBL/GenBank/DDBJ whole genome shotgun (WGS) entry which is preliminary data.</text>
</comment>
<evidence type="ECO:0000256" key="3">
    <source>
        <dbReference type="ARBA" id="ARBA00022525"/>
    </source>
</evidence>
<dbReference type="Gene3D" id="3.30.350.10">
    <property type="entry name" value="Subtilisin inhibitor-like"/>
    <property type="match status" value="1"/>
</dbReference>
<dbReference type="EMBL" id="PYBJ01000026">
    <property type="protein sequence ID" value="PSM39219.1"/>
    <property type="molecule type" value="Genomic_DNA"/>
</dbReference>
<dbReference type="GO" id="GO:0004867">
    <property type="term" value="F:serine-type endopeptidase inhibitor activity"/>
    <property type="evidence" value="ECO:0007669"/>
    <property type="project" value="UniProtKB-KW"/>
</dbReference>
<evidence type="ECO:0000313" key="10">
    <source>
        <dbReference type="Proteomes" id="UP000240429"/>
    </source>
</evidence>
<evidence type="ECO:0000256" key="4">
    <source>
        <dbReference type="ARBA" id="ARBA00022690"/>
    </source>
</evidence>
<name>A0A2P8PYZ4_9ACTN</name>
<sequence length="153" mass="15861">MLRRIALTVATSAAAASFAALSGAPTVAYADSFPLVPPPVSGADRTDHLTVTVSGAGDGRDGKFELDCHPMGGSHPQAQAACDHLDRNISWGKSPFAPAQERGMCTMQYGGPATAHVTGTWAGRPVDATYERGDGCEIARWNALVPVLPDLSA</sequence>
<evidence type="ECO:0000256" key="7">
    <source>
        <dbReference type="SAM" id="SignalP"/>
    </source>
</evidence>
<comment type="similarity">
    <text evidence="2">Belongs to the protease inhibitor I16 (SSI) family.</text>
</comment>
<evidence type="ECO:0000259" key="8">
    <source>
        <dbReference type="Pfam" id="PF00720"/>
    </source>
</evidence>
<dbReference type="RefSeq" id="WP_107020497.1">
    <property type="nucleotide sequence ID" value="NZ_KZ679052.1"/>
</dbReference>
<organism evidence="9 10">
    <name type="scientific">Streptomyces dioscori</name>
    <dbReference type="NCBI Taxonomy" id="2109333"/>
    <lineage>
        <taxon>Bacteria</taxon>
        <taxon>Bacillati</taxon>
        <taxon>Actinomycetota</taxon>
        <taxon>Actinomycetes</taxon>
        <taxon>Kitasatosporales</taxon>
        <taxon>Streptomycetaceae</taxon>
        <taxon>Streptomyces</taxon>
        <taxon>Streptomyces aurantiacus group</taxon>
    </lineage>
</organism>
<dbReference type="InterPro" id="IPR036819">
    <property type="entry name" value="Subtilisin_inhibitor-like_sf"/>
</dbReference>
<dbReference type="InterPro" id="IPR020054">
    <property type="entry name" value="Prot_inh_SSI_I16_CS"/>
</dbReference>
<evidence type="ECO:0000256" key="2">
    <source>
        <dbReference type="ARBA" id="ARBA00010472"/>
    </source>
</evidence>
<feature type="chain" id="PRO_5015166186" description="Subtilisin inhibitor domain-containing protein" evidence="7">
    <location>
        <begin position="31"/>
        <end position="153"/>
    </location>
</feature>
<protein>
    <recommendedName>
        <fullName evidence="8">Subtilisin inhibitor domain-containing protein</fullName>
    </recommendedName>
</protein>
<dbReference type="OrthoDB" id="3427327at2"/>
<feature type="domain" description="Subtilisin inhibitor" evidence="8">
    <location>
        <begin position="61"/>
        <end position="127"/>
    </location>
</feature>
<evidence type="ECO:0000256" key="1">
    <source>
        <dbReference type="ARBA" id="ARBA00004613"/>
    </source>
</evidence>
<evidence type="ECO:0000256" key="6">
    <source>
        <dbReference type="ARBA" id="ARBA00023157"/>
    </source>
</evidence>
<dbReference type="GO" id="GO:0005576">
    <property type="term" value="C:extracellular region"/>
    <property type="evidence" value="ECO:0007669"/>
    <property type="project" value="UniProtKB-SubCell"/>
</dbReference>
<keyword evidence="3" id="KW-0964">Secreted</keyword>
<reference evidence="9 10" key="1">
    <citation type="submission" date="2018-03" db="EMBL/GenBank/DDBJ databases">
        <title>Streptomyces dioscori sp. nov., a novel endophytic actinobacterium isolated from bulbil of Dioscorea bulbifera L.</title>
        <authorList>
            <person name="Zhikuan W."/>
        </authorList>
    </citation>
    <scope>NUCLEOTIDE SEQUENCE [LARGE SCALE GENOMIC DNA]</scope>
    <source>
        <strain evidence="9 10">A217</strain>
    </source>
</reference>
<evidence type="ECO:0000313" key="9">
    <source>
        <dbReference type="EMBL" id="PSM39219.1"/>
    </source>
</evidence>
<accession>A0A2P8PYZ4</accession>
<feature type="signal peptide" evidence="7">
    <location>
        <begin position="1"/>
        <end position="30"/>
    </location>
</feature>
<comment type="subcellular location">
    <subcellularLocation>
        <location evidence="1">Secreted</location>
    </subcellularLocation>
</comment>
<dbReference type="Pfam" id="PF00720">
    <property type="entry name" value="SSI"/>
    <property type="match status" value="1"/>
</dbReference>